<dbReference type="PANTHER" id="PTHR42696">
    <property type="entry name" value="ASPARTATE AMMONIA-LYASE"/>
    <property type="match status" value="1"/>
</dbReference>
<dbReference type="SUPFAM" id="SSF109715">
    <property type="entry name" value="DEK C-terminal domain"/>
    <property type="match status" value="1"/>
</dbReference>
<dbReference type="AlphaFoldDB" id="D8M739"/>
<dbReference type="Gene3D" id="1.10.10.60">
    <property type="entry name" value="Homeodomain-like"/>
    <property type="match status" value="1"/>
</dbReference>
<dbReference type="Pfam" id="PF10415">
    <property type="entry name" value="FumaraseC_C"/>
    <property type="match status" value="1"/>
</dbReference>
<feature type="region of interest" description="Disordered" evidence="2">
    <location>
        <begin position="627"/>
        <end position="650"/>
    </location>
</feature>
<dbReference type="CDD" id="cd10567">
    <property type="entry name" value="SWIB-MDM2_like"/>
    <property type="match status" value="2"/>
</dbReference>
<dbReference type="GeneID" id="24920766"/>
<evidence type="ECO:0000259" key="3">
    <source>
        <dbReference type="PROSITE" id="PS51925"/>
    </source>
</evidence>
<organism evidence="5">
    <name type="scientific">Blastocystis hominis</name>
    <dbReference type="NCBI Taxonomy" id="12968"/>
    <lineage>
        <taxon>Eukaryota</taxon>
        <taxon>Sar</taxon>
        <taxon>Stramenopiles</taxon>
        <taxon>Bigyra</taxon>
        <taxon>Opalozoa</taxon>
        <taxon>Opalinata</taxon>
        <taxon>Blastocystidae</taxon>
        <taxon>Blastocystis</taxon>
    </lineage>
</organism>
<dbReference type="SUPFAM" id="SSF48557">
    <property type="entry name" value="L-aspartase-like"/>
    <property type="match status" value="1"/>
</dbReference>
<dbReference type="GO" id="GO:0005829">
    <property type="term" value="C:cytosol"/>
    <property type="evidence" value="ECO:0007669"/>
    <property type="project" value="TreeGrafter"/>
</dbReference>
<dbReference type="GO" id="GO:0006099">
    <property type="term" value="P:tricarboxylic acid cycle"/>
    <property type="evidence" value="ECO:0007669"/>
    <property type="project" value="InterPro"/>
</dbReference>
<dbReference type="InterPro" id="IPR051546">
    <property type="entry name" value="Aspartate_Ammonia-Lyase"/>
</dbReference>
<dbReference type="GO" id="GO:0006531">
    <property type="term" value="P:aspartate metabolic process"/>
    <property type="evidence" value="ECO:0007669"/>
    <property type="project" value="TreeGrafter"/>
</dbReference>
<sequence length="876" mass="97165">MSALIRSAPKAAAASRIFLRGAATRTESDLLGELQVPADHYYGVQTMRGYLSYDITGKRLYDFPNYIKAYGMVKKAAITANNRLGLVPDDKANAVKQACDEVISGKWNSEFIVDMIQGGAGTSTNMNTNEVITNRALEIMGHPRGDYEFISPNDIVNKCQSTNDTYPSSAKLGMYLDHFAMVEQMQLLVDSFAKKAEEFKDVMKMGRTQLQDGVPMTLGQEFHAYSTTLQEDVDLVKEAAKVFLTVNLGGTAIGTGTAAHPDYSAAAVKALREITGFDIQIAPDLINASSNTSGMLYFSGVLRRCAVKLSQICNDLRLLASGPRCGLHEINLPPRAPGSSIMPGKVNPVIPEVVNQTCFQIIGGDLTCGLASEAGQLELNVMEPVLIYNLFNNINMFTRATKTLRTLCVDGITADKAQCEKLLNNSIGIVTGLLPYIGYKKCSTAAKIANQTGKSVKDVLVEQGFCTKQEVEELLVPEKMTKPNYITKNNSNVDVICLFVCLISHFPLSMSLSKNQLKKEIFEILQNSDLTVLTRKSVQNQLEQKHGISLADRKGEIKVAINDFLLLSNVISNSQKAKEQTPPDNHTSNTDELHRGGSDDRSKTEESYSLGEEEKREVDLLFAQTASASQTENAATVPPETDDSQTERQGYVPDADLAVIVGKEEQFRYQMNKRLWKYIYTHDLLSENTVKCDETLQKLTHKTELKKNEVYISFFSFLLSIIKEHSAPGDPLPSKQKSRQTAAGTVVTTRKSYKVSPELQAVIGCTHCTRSDCLKKIWQYIREHQLQNAERKCIVNDAAMKAVFGTDEMKSVDIMVVCGRRWRVEIPSAPYGGRRRGGGRSGEEREGPGRVQIEVQFKSKIQSKVKAKVKWEWKWE</sequence>
<dbReference type="InterPro" id="IPR022761">
    <property type="entry name" value="Fumarate_lyase_N"/>
</dbReference>
<dbReference type="InterPro" id="IPR024083">
    <property type="entry name" value="Fumarase/histidase_N"/>
</dbReference>
<dbReference type="InterPro" id="IPR036885">
    <property type="entry name" value="SWIB_MDM2_dom_sf"/>
</dbReference>
<dbReference type="SUPFAM" id="SSF47592">
    <property type="entry name" value="SWIB/MDM2 domain"/>
    <property type="match status" value="2"/>
</dbReference>
<dbReference type="EMBL" id="FN668672">
    <property type="protein sequence ID" value="CBK23878.2"/>
    <property type="molecule type" value="Genomic_DNA"/>
</dbReference>
<dbReference type="PROSITE" id="PS51925">
    <property type="entry name" value="SWIB_MDM2"/>
    <property type="match status" value="1"/>
</dbReference>
<accession>D8M739</accession>
<dbReference type="SMART" id="SM00151">
    <property type="entry name" value="SWIB"/>
    <property type="match status" value="1"/>
</dbReference>
<protein>
    <submittedName>
        <fullName evidence="5">Uncharacterized protein</fullName>
    </submittedName>
</protein>
<name>D8M739_BLAHO</name>
<evidence type="ECO:0000256" key="1">
    <source>
        <dbReference type="ARBA" id="ARBA00023239"/>
    </source>
</evidence>
<dbReference type="InterPro" id="IPR008948">
    <property type="entry name" value="L-Aspartase-like"/>
</dbReference>
<dbReference type="PRINTS" id="PR00149">
    <property type="entry name" value="FUMRATELYASE"/>
</dbReference>
<dbReference type="InterPro" id="IPR018951">
    <property type="entry name" value="Fumarase_C_C"/>
</dbReference>
<dbReference type="Gene3D" id="1.10.40.30">
    <property type="entry name" value="Fumarase/aspartase (C-terminal domain)"/>
    <property type="match status" value="1"/>
</dbReference>
<dbReference type="Gene3D" id="1.10.275.10">
    <property type="entry name" value="Fumarase/aspartase (N-terminal domain)"/>
    <property type="match status" value="1"/>
</dbReference>
<evidence type="ECO:0000313" key="5">
    <source>
        <dbReference type="EMBL" id="CBK23878.2"/>
    </source>
</evidence>
<dbReference type="FunFam" id="1.10.275.10:FF:000001">
    <property type="entry name" value="Fumarate hydratase, mitochondrial"/>
    <property type="match status" value="1"/>
</dbReference>
<feature type="region of interest" description="Disordered" evidence="2">
    <location>
        <begin position="575"/>
        <end position="614"/>
    </location>
</feature>
<dbReference type="Gene3D" id="1.10.245.10">
    <property type="entry name" value="SWIB/MDM2 domain"/>
    <property type="match status" value="2"/>
</dbReference>
<dbReference type="Pfam" id="PF02201">
    <property type="entry name" value="SWIB"/>
    <property type="match status" value="2"/>
</dbReference>
<dbReference type="InterPro" id="IPR014876">
    <property type="entry name" value="DEK_C"/>
</dbReference>
<dbReference type="NCBIfam" id="NF008909">
    <property type="entry name" value="PRK12273.1"/>
    <property type="match status" value="1"/>
</dbReference>
<dbReference type="Proteomes" id="UP000008312">
    <property type="component" value="Unassembled WGS sequence"/>
</dbReference>
<dbReference type="GO" id="GO:0008797">
    <property type="term" value="F:aspartate ammonia-lyase activity"/>
    <property type="evidence" value="ECO:0007669"/>
    <property type="project" value="TreeGrafter"/>
</dbReference>
<dbReference type="Gene3D" id="1.20.200.10">
    <property type="entry name" value="Fumarase/aspartase (Central domain)"/>
    <property type="match status" value="1"/>
</dbReference>
<dbReference type="InterPro" id="IPR000362">
    <property type="entry name" value="Fumarate_lyase_fam"/>
</dbReference>
<keyword evidence="6" id="KW-1185">Reference proteome</keyword>
<dbReference type="CDD" id="cd01357">
    <property type="entry name" value="Aspartase"/>
    <property type="match status" value="1"/>
</dbReference>
<proteinExistence type="predicted"/>
<dbReference type="InterPro" id="IPR020557">
    <property type="entry name" value="Fumarate_lyase_CS"/>
</dbReference>
<reference evidence="5" key="1">
    <citation type="submission" date="2010-02" db="EMBL/GenBank/DDBJ databases">
        <title>Sequencing and annotation of the Blastocystis hominis genome.</title>
        <authorList>
            <person name="Wincker P."/>
        </authorList>
    </citation>
    <scope>NUCLEOTIDE SEQUENCE</scope>
    <source>
        <strain evidence="5">Singapore isolate B</strain>
    </source>
</reference>
<dbReference type="PROSITE" id="PS51998">
    <property type="entry name" value="DEK_C"/>
    <property type="match status" value="1"/>
</dbReference>
<evidence type="ECO:0000259" key="4">
    <source>
        <dbReference type="PROSITE" id="PS51998"/>
    </source>
</evidence>
<dbReference type="FunFam" id="1.20.200.10:FF:000001">
    <property type="entry name" value="Fumarate hydratase, mitochondrial"/>
    <property type="match status" value="1"/>
</dbReference>
<dbReference type="OrthoDB" id="1738025at2759"/>
<gene>
    <name evidence="5" type="ORF">GSBLH_T00003689001</name>
</gene>
<dbReference type="Pfam" id="PF08766">
    <property type="entry name" value="DEK_C"/>
    <property type="match status" value="1"/>
</dbReference>
<dbReference type="InterPro" id="IPR019835">
    <property type="entry name" value="SWIB_domain"/>
</dbReference>
<evidence type="ECO:0000256" key="2">
    <source>
        <dbReference type="SAM" id="MobiDB-lite"/>
    </source>
</evidence>
<dbReference type="RefSeq" id="XP_012897926.1">
    <property type="nucleotide sequence ID" value="XM_013042472.1"/>
</dbReference>
<keyword evidence="1" id="KW-0456">Lyase</keyword>
<evidence type="ECO:0000313" key="6">
    <source>
        <dbReference type="Proteomes" id="UP000008312"/>
    </source>
</evidence>
<dbReference type="InterPro" id="IPR003121">
    <property type="entry name" value="SWIB_MDM2_domain"/>
</dbReference>
<feature type="compositionally biased region" description="Basic and acidic residues" evidence="2">
    <location>
        <begin position="589"/>
        <end position="614"/>
    </location>
</feature>
<dbReference type="PANTHER" id="PTHR42696:SF2">
    <property type="entry name" value="ASPARTATE AMMONIA-LYASE"/>
    <property type="match status" value="1"/>
</dbReference>
<dbReference type="PROSITE" id="PS00163">
    <property type="entry name" value="FUMARATE_LYASES"/>
    <property type="match status" value="1"/>
</dbReference>
<feature type="domain" description="DEK-C" evidence="4">
    <location>
        <begin position="511"/>
        <end position="566"/>
    </location>
</feature>
<dbReference type="InParanoid" id="D8M739"/>
<dbReference type="Pfam" id="PF00206">
    <property type="entry name" value="Lyase_1"/>
    <property type="match status" value="1"/>
</dbReference>
<feature type="domain" description="DM2" evidence="3">
    <location>
        <begin position="748"/>
        <end position="827"/>
    </location>
</feature>
<feature type="region of interest" description="Disordered" evidence="2">
    <location>
        <begin position="829"/>
        <end position="850"/>
    </location>
</feature>